<keyword evidence="6 8" id="KW-0539">Nucleus</keyword>
<keyword evidence="4" id="KW-0010">Activator</keyword>
<feature type="region of interest" description="Disordered" evidence="9">
    <location>
        <begin position="175"/>
        <end position="201"/>
    </location>
</feature>
<dbReference type="SMART" id="SM00521">
    <property type="entry name" value="CBF"/>
    <property type="match status" value="1"/>
</dbReference>
<evidence type="ECO:0000256" key="7">
    <source>
        <dbReference type="ARBA" id="ARBA00025911"/>
    </source>
</evidence>
<evidence type="ECO:0000313" key="10">
    <source>
        <dbReference type="EMBL" id="JAT41022.1"/>
    </source>
</evidence>
<dbReference type="PROSITE" id="PS00686">
    <property type="entry name" value="NFYA_HAP2_1"/>
    <property type="match status" value="1"/>
</dbReference>
<evidence type="ECO:0000256" key="2">
    <source>
        <dbReference type="ARBA" id="ARBA00023015"/>
    </source>
</evidence>
<evidence type="ECO:0000256" key="8">
    <source>
        <dbReference type="RuleBase" id="RU367155"/>
    </source>
</evidence>
<proteinExistence type="inferred from homology"/>
<dbReference type="PANTHER" id="PTHR12632">
    <property type="entry name" value="TRANSCRIPTION FACTOR NF-Y ALPHA-RELATED"/>
    <property type="match status" value="1"/>
</dbReference>
<dbReference type="InterPro" id="IPR018362">
    <property type="entry name" value="CCAAT-binding_factor_CS"/>
</dbReference>
<dbReference type="AlphaFoldDB" id="A0A1D1XF43"/>
<dbReference type="PROSITE" id="PS51152">
    <property type="entry name" value="NFYA_HAP2_2"/>
    <property type="match status" value="1"/>
</dbReference>
<dbReference type="GO" id="GO:0016602">
    <property type="term" value="C:CCAAT-binding factor complex"/>
    <property type="evidence" value="ECO:0007669"/>
    <property type="project" value="InterPro"/>
</dbReference>
<reference evidence="10" key="1">
    <citation type="submission" date="2015-07" db="EMBL/GenBank/DDBJ databases">
        <title>Transcriptome Assembly of Anthurium amnicola.</title>
        <authorList>
            <person name="Suzuki J."/>
        </authorList>
    </citation>
    <scope>NUCLEOTIDE SEQUENCE</scope>
</reference>
<evidence type="ECO:0000256" key="1">
    <source>
        <dbReference type="ARBA" id="ARBA00004123"/>
    </source>
</evidence>
<accession>A0A1D1XF43</accession>
<keyword evidence="3 8" id="KW-0238">DNA-binding</keyword>
<dbReference type="GO" id="GO:0003677">
    <property type="term" value="F:DNA binding"/>
    <property type="evidence" value="ECO:0007669"/>
    <property type="project" value="UniProtKB-KW"/>
</dbReference>
<keyword evidence="5 8" id="KW-0804">Transcription</keyword>
<evidence type="ECO:0000256" key="5">
    <source>
        <dbReference type="ARBA" id="ARBA00023163"/>
    </source>
</evidence>
<evidence type="ECO:0000256" key="3">
    <source>
        <dbReference type="ARBA" id="ARBA00023125"/>
    </source>
</evidence>
<evidence type="ECO:0000256" key="9">
    <source>
        <dbReference type="SAM" id="MobiDB-lite"/>
    </source>
</evidence>
<comment type="subcellular location">
    <subcellularLocation>
        <location evidence="1 8">Nucleus</location>
    </subcellularLocation>
</comment>
<sequence length="300" mass="32956">MRQQGHQTHDQESSSSLSTGQSHQDTEDMMQRNSSEQCFSALYGKTNGDGKQVEDHIRSALSLGASETAFPTQNTDYNQPVTYIPCAYVDPYYGGIMAAYGPHAMVHPQMVGVAPPGRVPLPIELAEDEPIYVNAKQYHAILRRRQFRAKLEAQNKLAKGRKPYLHESRHLHAMNRARGSGGRFLNTKKQDQQQRQQQPQLQKLNAAAAFTGEGKKVSGSSLLHLGGGCFSEPEVLQSETVNMGSSSSTCSEITSISNGDIFLLPDTLRFPSEYHSHIGGGKQGGSMVRNSPQQQISAIR</sequence>
<comment type="function">
    <text evidence="8">Component of the sequence-specific heterotrimeric transcription factor (NF-Y) which specifically recognizes a 5'-CCAAT-3' box motif found in the promoters of its target genes.</text>
</comment>
<feature type="region of interest" description="Disordered" evidence="9">
    <location>
        <begin position="275"/>
        <end position="300"/>
    </location>
</feature>
<dbReference type="EMBL" id="GDJX01026914">
    <property type="protein sequence ID" value="JAT41022.1"/>
    <property type="molecule type" value="Transcribed_RNA"/>
</dbReference>
<dbReference type="GO" id="GO:0003700">
    <property type="term" value="F:DNA-binding transcription factor activity"/>
    <property type="evidence" value="ECO:0007669"/>
    <property type="project" value="UniProtKB-UniRule"/>
</dbReference>
<dbReference type="Pfam" id="PF02045">
    <property type="entry name" value="CBFB_NFYA"/>
    <property type="match status" value="1"/>
</dbReference>
<evidence type="ECO:0000256" key="4">
    <source>
        <dbReference type="ARBA" id="ARBA00023159"/>
    </source>
</evidence>
<feature type="compositionally biased region" description="Polar residues" evidence="9">
    <location>
        <begin position="288"/>
        <end position="300"/>
    </location>
</feature>
<keyword evidence="2 8" id="KW-0805">Transcription regulation</keyword>
<evidence type="ECO:0000256" key="6">
    <source>
        <dbReference type="ARBA" id="ARBA00023242"/>
    </source>
</evidence>
<dbReference type="PRINTS" id="PR00616">
    <property type="entry name" value="CCAATSUBUNTB"/>
</dbReference>
<organism evidence="10">
    <name type="scientific">Anthurium amnicola</name>
    <dbReference type="NCBI Taxonomy" id="1678845"/>
    <lineage>
        <taxon>Eukaryota</taxon>
        <taxon>Viridiplantae</taxon>
        <taxon>Streptophyta</taxon>
        <taxon>Embryophyta</taxon>
        <taxon>Tracheophyta</taxon>
        <taxon>Spermatophyta</taxon>
        <taxon>Magnoliopsida</taxon>
        <taxon>Liliopsida</taxon>
        <taxon>Araceae</taxon>
        <taxon>Pothoideae</taxon>
        <taxon>Potheae</taxon>
        <taxon>Anthurium</taxon>
    </lineage>
</organism>
<protein>
    <recommendedName>
        <fullName evidence="8">Nuclear transcription factor Y subunit</fullName>
    </recommendedName>
</protein>
<comment type="subunit">
    <text evidence="7">Heterotrimeric transcription factor composed of three components, NF-YA, NF-YB and NF-YC. NF-YB and NF-YC must interact and dimerize for NF-YA association and DNA binding.</text>
</comment>
<name>A0A1D1XF43_9ARAE</name>
<comment type="similarity">
    <text evidence="8">Belongs to the NFYA/HAP2 subunit family.</text>
</comment>
<gene>
    <name evidence="10" type="primary">NFYA3_1</name>
    <name evidence="10" type="ORF">g.55470</name>
</gene>
<dbReference type="Gene3D" id="6.10.250.2430">
    <property type="match status" value="1"/>
</dbReference>
<dbReference type="InterPro" id="IPR001289">
    <property type="entry name" value="NFYA"/>
</dbReference>
<feature type="region of interest" description="Disordered" evidence="9">
    <location>
        <begin position="1"/>
        <end position="35"/>
    </location>
</feature>